<keyword evidence="1" id="KW-0472">Membrane</keyword>
<reference evidence="2 3" key="1">
    <citation type="submission" date="2020-04" db="EMBL/GenBank/DDBJ databases">
        <title>Luteolibacter sp. G-1-1-1 isolated from soil.</title>
        <authorList>
            <person name="Dahal R.H."/>
        </authorList>
    </citation>
    <scope>NUCLEOTIDE SEQUENCE [LARGE SCALE GENOMIC DNA]</scope>
    <source>
        <strain evidence="2 3">G-1-1-1</strain>
    </source>
</reference>
<keyword evidence="1" id="KW-0812">Transmembrane</keyword>
<dbReference type="Pfam" id="PF13803">
    <property type="entry name" value="DUF4184"/>
    <property type="match status" value="1"/>
</dbReference>
<evidence type="ECO:0000256" key="1">
    <source>
        <dbReference type="SAM" id="Phobius"/>
    </source>
</evidence>
<evidence type="ECO:0000313" key="3">
    <source>
        <dbReference type="Proteomes" id="UP000501812"/>
    </source>
</evidence>
<proteinExistence type="predicted"/>
<name>A0A858RIC6_9BACT</name>
<feature type="transmembrane region" description="Helical" evidence="1">
    <location>
        <begin position="179"/>
        <end position="198"/>
    </location>
</feature>
<sequence>MPFTVSHAAVVLPLLRYRRLDPLGLVIGSMVPDLGYYFHRFDLASQAHSFRGSLQIALPLGWLIWLAMRTGGRILAAPLPDPERSWVTGFLRTAPPSPAWRQVTVSLLLGIWSHNFLDAFTHASGWFVQRFSLLHEPCPLFHVLQHLGSVAGMLILLGVYIARRRVLGRWHWTSRHRELALGGLLGVAVAFPIAWSFASRFEGWLMVRALGFRWIITSLALASLAYLVFGLFLWISERKTRSD</sequence>
<dbReference type="AlphaFoldDB" id="A0A858RIC6"/>
<feature type="transmembrane region" description="Helical" evidence="1">
    <location>
        <begin position="140"/>
        <end position="159"/>
    </location>
</feature>
<protein>
    <submittedName>
        <fullName evidence="2">DUF4184 family protein</fullName>
    </submittedName>
</protein>
<feature type="transmembrane region" description="Helical" evidence="1">
    <location>
        <begin position="210"/>
        <end position="235"/>
    </location>
</feature>
<dbReference type="Proteomes" id="UP000501812">
    <property type="component" value="Chromosome"/>
</dbReference>
<organism evidence="2 3">
    <name type="scientific">Luteolibacter luteus</name>
    <dbReference type="NCBI Taxonomy" id="2728835"/>
    <lineage>
        <taxon>Bacteria</taxon>
        <taxon>Pseudomonadati</taxon>
        <taxon>Verrucomicrobiota</taxon>
        <taxon>Verrucomicrobiia</taxon>
        <taxon>Verrucomicrobiales</taxon>
        <taxon>Verrucomicrobiaceae</taxon>
        <taxon>Luteolibacter</taxon>
    </lineage>
</organism>
<evidence type="ECO:0000313" key="2">
    <source>
        <dbReference type="EMBL" id="QJE96602.1"/>
    </source>
</evidence>
<gene>
    <name evidence="2" type="ORF">HHL09_12675</name>
</gene>
<dbReference type="RefSeq" id="WP_169455003.1">
    <property type="nucleotide sequence ID" value="NZ_CP051774.1"/>
</dbReference>
<dbReference type="EMBL" id="CP051774">
    <property type="protein sequence ID" value="QJE96602.1"/>
    <property type="molecule type" value="Genomic_DNA"/>
</dbReference>
<dbReference type="KEGG" id="luo:HHL09_12675"/>
<accession>A0A858RIC6</accession>
<dbReference type="InterPro" id="IPR025238">
    <property type="entry name" value="DUF4184"/>
</dbReference>
<keyword evidence="3" id="KW-1185">Reference proteome</keyword>
<keyword evidence="1" id="KW-1133">Transmembrane helix</keyword>